<keyword evidence="1" id="KW-0812">Transmembrane</keyword>
<keyword evidence="1" id="KW-1133">Transmembrane helix</keyword>
<sequence>MPTTLDWIDHVAGLGYAAQLILMGDAFMGDNFNAHVTNSATTTMCKYSGLFILGMRACHYIAQTKVKDVEVKKAMTAAAGAVWGACGLLTLSTWAEGKTPNLFVNFGLQVFFTGAYAHQYMTMGSAKKD</sequence>
<keyword evidence="3" id="KW-1185">Reference proteome</keyword>
<reference evidence="3" key="1">
    <citation type="journal article" date="2023" name="Commun. Biol.">
        <title>Genome analysis of Parmales, the sister group of diatoms, reveals the evolutionary specialization of diatoms from phago-mixotrophs to photoautotrophs.</title>
        <authorList>
            <person name="Ban H."/>
            <person name="Sato S."/>
            <person name="Yoshikawa S."/>
            <person name="Yamada K."/>
            <person name="Nakamura Y."/>
            <person name="Ichinomiya M."/>
            <person name="Sato N."/>
            <person name="Blanc-Mathieu R."/>
            <person name="Endo H."/>
            <person name="Kuwata A."/>
            <person name="Ogata H."/>
        </authorList>
    </citation>
    <scope>NUCLEOTIDE SEQUENCE [LARGE SCALE GENOMIC DNA]</scope>
    <source>
        <strain evidence="3">NIES 3701</strain>
    </source>
</reference>
<accession>A0A9W7B4A1</accession>
<comment type="caution">
    <text evidence="2">The sequence shown here is derived from an EMBL/GenBank/DDBJ whole genome shotgun (WGS) entry which is preliminary data.</text>
</comment>
<protein>
    <submittedName>
        <fullName evidence="2">Uncharacterized protein</fullName>
    </submittedName>
</protein>
<feature type="transmembrane region" description="Helical" evidence="1">
    <location>
        <begin position="101"/>
        <end position="118"/>
    </location>
</feature>
<gene>
    <name evidence="2" type="ORF">TrST_g10645</name>
</gene>
<keyword evidence="1" id="KW-0472">Membrane</keyword>
<organism evidence="2 3">
    <name type="scientific">Triparma strigata</name>
    <dbReference type="NCBI Taxonomy" id="1606541"/>
    <lineage>
        <taxon>Eukaryota</taxon>
        <taxon>Sar</taxon>
        <taxon>Stramenopiles</taxon>
        <taxon>Ochrophyta</taxon>
        <taxon>Bolidophyceae</taxon>
        <taxon>Parmales</taxon>
        <taxon>Triparmaceae</taxon>
        <taxon>Triparma</taxon>
    </lineage>
</organism>
<dbReference type="OrthoDB" id="187844at2759"/>
<feature type="transmembrane region" description="Helical" evidence="1">
    <location>
        <begin position="74"/>
        <end position="95"/>
    </location>
</feature>
<evidence type="ECO:0000313" key="3">
    <source>
        <dbReference type="Proteomes" id="UP001165085"/>
    </source>
</evidence>
<proteinExistence type="predicted"/>
<evidence type="ECO:0000313" key="2">
    <source>
        <dbReference type="EMBL" id="GMH80842.1"/>
    </source>
</evidence>
<dbReference type="EMBL" id="BRXY01000250">
    <property type="protein sequence ID" value="GMH80842.1"/>
    <property type="molecule type" value="Genomic_DNA"/>
</dbReference>
<evidence type="ECO:0000256" key="1">
    <source>
        <dbReference type="SAM" id="Phobius"/>
    </source>
</evidence>
<dbReference type="Proteomes" id="UP001165085">
    <property type="component" value="Unassembled WGS sequence"/>
</dbReference>
<dbReference type="AlphaFoldDB" id="A0A9W7B4A1"/>
<name>A0A9W7B4A1_9STRA</name>